<dbReference type="Pfam" id="PF00994">
    <property type="entry name" value="MoCF_biosynth"/>
    <property type="match status" value="1"/>
</dbReference>
<dbReference type="Gene3D" id="3.90.950.20">
    <property type="entry name" value="CinA-like"/>
    <property type="match status" value="1"/>
</dbReference>
<evidence type="ECO:0000256" key="1">
    <source>
        <dbReference type="HAMAP-Rule" id="MF_00226"/>
    </source>
</evidence>
<organism evidence="3 4">
    <name type="scientific">Hallerella succinigenes</name>
    <dbReference type="NCBI Taxonomy" id="1896222"/>
    <lineage>
        <taxon>Bacteria</taxon>
        <taxon>Pseudomonadati</taxon>
        <taxon>Fibrobacterota</taxon>
        <taxon>Fibrobacteria</taxon>
        <taxon>Fibrobacterales</taxon>
        <taxon>Fibrobacteraceae</taxon>
        <taxon>Hallerella</taxon>
    </lineage>
</organism>
<dbReference type="NCBIfam" id="TIGR00200">
    <property type="entry name" value="cinA_nterm"/>
    <property type="match status" value="1"/>
</dbReference>
<dbReference type="NCBIfam" id="TIGR00199">
    <property type="entry name" value="PncC_domain"/>
    <property type="match status" value="1"/>
</dbReference>
<dbReference type="InterPro" id="IPR001453">
    <property type="entry name" value="MoaB/Mog_dom"/>
</dbReference>
<protein>
    <recommendedName>
        <fullName evidence="1">CinA-like protein</fullName>
    </recommendedName>
</protein>
<proteinExistence type="inferred from homology"/>
<dbReference type="Proteomes" id="UP000231134">
    <property type="component" value="Unassembled WGS sequence"/>
</dbReference>
<dbReference type="CDD" id="cd00885">
    <property type="entry name" value="cinA"/>
    <property type="match status" value="1"/>
</dbReference>
<evidence type="ECO:0000313" key="4">
    <source>
        <dbReference type="Proteomes" id="UP000231134"/>
    </source>
</evidence>
<dbReference type="InterPro" id="IPR008136">
    <property type="entry name" value="CinA_C"/>
</dbReference>
<comment type="caution">
    <text evidence="3">The sequence shown here is derived from an EMBL/GenBank/DDBJ whole genome shotgun (WGS) entry which is preliminary data.</text>
</comment>
<keyword evidence="4" id="KW-1185">Reference proteome</keyword>
<dbReference type="SMART" id="SM00852">
    <property type="entry name" value="MoCF_biosynth"/>
    <property type="match status" value="1"/>
</dbReference>
<name>A0A2M9A3P1_9BACT</name>
<dbReference type="InterPro" id="IPR008135">
    <property type="entry name" value="Competence-induced_CinA"/>
</dbReference>
<dbReference type="SUPFAM" id="SSF53218">
    <property type="entry name" value="Molybdenum cofactor biosynthesis proteins"/>
    <property type="match status" value="1"/>
</dbReference>
<dbReference type="AlphaFoldDB" id="A0A2M9A3P1"/>
<sequence length="432" mass="47586">MDKENETMQNNIDNKVAIVNLGTELTQGYTLNTNAHWMAGRLRDLGFEISYEITLPDDASVWNATWEMIRKANVQTVILGGGLGPTEDDKTRYLVAETFKAPLEFHEECIAPIRAFIESKGWKYSDANKIQAYFPRGAQVLENPVGTAPGFSISQDGVTLFALPGVPFEAHEMFDRHIVPFLAAKDVKPFYCRELRLAGLFESNMAEMFQKVNFPAGVSWSSLPVDDAIIFRTYTRESEEVLKAVEKQLIEALDDKLCVVSTDGKSLPEQIVKLLKGRGETLSTAESCTGGMISSEMVNLAGVSEVFKGGACTYWNEAKEDIVGVPHETLLAHGAVSEETVLAMAEGARKAYHTDWAVATSGVAGPDGGTPEKPVGLVWMAVVSECKRIAFCKKFSGNRGQIRRKSVFKVLDALRRAILEENEQKSTCTKVQ</sequence>
<dbReference type="InterPro" id="IPR036425">
    <property type="entry name" value="MoaB/Mog-like_dom_sf"/>
</dbReference>
<reference evidence="3 4" key="1">
    <citation type="submission" date="2017-11" db="EMBL/GenBank/DDBJ databases">
        <title>Animal gut microbial communities from fecal samples from Wisconsin, USA.</title>
        <authorList>
            <person name="Neumann A."/>
        </authorList>
    </citation>
    <scope>NUCLEOTIDE SEQUENCE [LARGE SCALE GENOMIC DNA]</scope>
    <source>
        <strain evidence="3 4">UWS3</strain>
    </source>
</reference>
<accession>A0A2M9A3P1</accession>
<dbReference type="InterPro" id="IPR036653">
    <property type="entry name" value="CinA-like_C"/>
</dbReference>
<evidence type="ECO:0000313" key="3">
    <source>
        <dbReference type="EMBL" id="PJJ40247.1"/>
    </source>
</evidence>
<dbReference type="PANTHER" id="PTHR13939">
    <property type="entry name" value="NICOTINAMIDE-NUCLEOTIDE AMIDOHYDROLASE PNCC"/>
    <property type="match status" value="1"/>
</dbReference>
<dbReference type="Gene3D" id="3.40.980.10">
    <property type="entry name" value="MoaB/Mog-like domain"/>
    <property type="match status" value="1"/>
</dbReference>
<dbReference type="Pfam" id="PF02464">
    <property type="entry name" value="CinA"/>
    <property type="match status" value="1"/>
</dbReference>
<dbReference type="InterPro" id="IPR050101">
    <property type="entry name" value="CinA"/>
</dbReference>
<dbReference type="SUPFAM" id="SSF142433">
    <property type="entry name" value="CinA-like"/>
    <property type="match status" value="1"/>
</dbReference>
<dbReference type="PANTHER" id="PTHR13939:SF0">
    <property type="entry name" value="NMN AMIDOHYDROLASE-LIKE PROTEIN YFAY"/>
    <property type="match status" value="1"/>
</dbReference>
<comment type="similarity">
    <text evidence="1">Belongs to the CinA family.</text>
</comment>
<feature type="domain" description="MoaB/Mog" evidence="2">
    <location>
        <begin position="17"/>
        <end position="185"/>
    </location>
</feature>
<dbReference type="HAMAP" id="MF_00226_B">
    <property type="entry name" value="CinA_B"/>
    <property type="match status" value="1"/>
</dbReference>
<evidence type="ECO:0000259" key="2">
    <source>
        <dbReference type="SMART" id="SM00852"/>
    </source>
</evidence>
<dbReference type="PIRSF" id="PIRSF006728">
    <property type="entry name" value="CinA"/>
    <property type="match status" value="1"/>
</dbReference>
<gene>
    <name evidence="3" type="ORF">BGX16_0160</name>
</gene>
<dbReference type="EMBL" id="PGEX01000001">
    <property type="protein sequence ID" value="PJJ40247.1"/>
    <property type="molecule type" value="Genomic_DNA"/>
</dbReference>